<sequence>MGKALVLGAGSPPGAFWEAGLIEGFREAGTDLRTADLIVGTSAGAVVGALIAHGADVIAVIEDIIGASRKLAESGTQDMSERLLRAYDVMSVTSLPVPERRKHLGRLARGIDTGRNAERLDLFIDRLPSARWPERDLLIPCLDAETGERVVWRRGGAATLPEAVRAACSMPMVYPPVEIAGRAYMSAPVYSTTNADLAAGSRRVVVLAPRGNVLSATAIDDELASAGPDRAAVIGPNTETEEVFAFGVFDPSTGTAALHAGHQQAVMETGQAEQVAEVWGD</sequence>
<dbReference type="PROSITE" id="PS51635">
    <property type="entry name" value="PNPLA"/>
    <property type="match status" value="1"/>
</dbReference>
<dbReference type="AlphaFoldDB" id="A0A2P4UE38"/>
<name>A0A2P4UE38_9ACTN</name>
<dbReference type="Gene3D" id="3.40.1090.10">
    <property type="entry name" value="Cytosolic phospholipase A2 catalytic domain"/>
    <property type="match status" value="2"/>
</dbReference>
<feature type="domain" description="PNPLA" evidence="3">
    <location>
        <begin position="5"/>
        <end position="200"/>
    </location>
</feature>
<evidence type="ECO:0000256" key="2">
    <source>
        <dbReference type="PROSITE-ProRule" id="PRU01161"/>
    </source>
</evidence>
<keyword evidence="5" id="KW-1185">Reference proteome</keyword>
<dbReference type="GO" id="GO:0006629">
    <property type="term" value="P:lipid metabolic process"/>
    <property type="evidence" value="ECO:0007669"/>
    <property type="project" value="UniProtKB-KW"/>
</dbReference>
<dbReference type="InterPro" id="IPR016035">
    <property type="entry name" value="Acyl_Trfase/lysoPLipase"/>
</dbReference>
<proteinExistence type="predicted"/>
<dbReference type="Pfam" id="PF01734">
    <property type="entry name" value="Patatin"/>
    <property type="match status" value="1"/>
</dbReference>
<comment type="caution">
    <text evidence="4">The sequence shown here is derived from an EMBL/GenBank/DDBJ whole genome shotgun (WGS) entry which is preliminary data.</text>
</comment>
<feature type="short sequence motif" description="GXSXG" evidence="2">
    <location>
        <begin position="40"/>
        <end position="44"/>
    </location>
</feature>
<dbReference type="Proteomes" id="UP000242367">
    <property type="component" value="Unassembled WGS sequence"/>
</dbReference>
<evidence type="ECO:0000256" key="1">
    <source>
        <dbReference type="ARBA" id="ARBA00023098"/>
    </source>
</evidence>
<gene>
    <name evidence="4" type="ORF">BTM25_44680</name>
</gene>
<evidence type="ECO:0000259" key="3">
    <source>
        <dbReference type="PROSITE" id="PS51635"/>
    </source>
</evidence>
<keyword evidence="1" id="KW-0443">Lipid metabolism</keyword>
<evidence type="ECO:0000313" key="5">
    <source>
        <dbReference type="Proteomes" id="UP000242367"/>
    </source>
</evidence>
<dbReference type="SUPFAM" id="SSF52151">
    <property type="entry name" value="FabD/lysophospholipase-like"/>
    <property type="match status" value="1"/>
</dbReference>
<evidence type="ECO:0000313" key="4">
    <source>
        <dbReference type="EMBL" id="POM23315.1"/>
    </source>
</evidence>
<dbReference type="EMBL" id="MTBP01000003">
    <property type="protein sequence ID" value="POM23315.1"/>
    <property type="molecule type" value="Genomic_DNA"/>
</dbReference>
<accession>A0A2P4UE38</accession>
<dbReference type="InterPro" id="IPR002641">
    <property type="entry name" value="PNPLA_dom"/>
</dbReference>
<organism evidence="4 5">
    <name type="scientific">Actinomadura rubteroloni</name>
    <dbReference type="NCBI Taxonomy" id="1926885"/>
    <lineage>
        <taxon>Bacteria</taxon>
        <taxon>Bacillati</taxon>
        <taxon>Actinomycetota</taxon>
        <taxon>Actinomycetes</taxon>
        <taxon>Streptosporangiales</taxon>
        <taxon>Thermomonosporaceae</taxon>
        <taxon>Actinomadura</taxon>
    </lineage>
</organism>
<reference evidence="4 5" key="1">
    <citation type="journal article" date="2017" name="Chemistry">
        <title>Isolation, Biosynthesis and Chemical Modifications of Rubterolones A-F: Rare Tropolone Alkaloids from Actinomadura sp. 5-2.</title>
        <authorList>
            <person name="Guo H."/>
            <person name="Benndorf R."/>
            <person name="Leichnitz D."/>
            <person name="Klassen J.L."/>
            <person name="Vollmers J."/>
            <person name="Gorls H."/>
            <person name="Steinacker M."/>
            <person name="Weigel C."/>
            <person name="Dahse H.M."/>
            <person name="Kaster A.K."/>
            <person name="de Beer Z.W."/>
            <person name="Poulsen M."/>
            <person name="Beemelmanns C."/>
        </authorList>
    </citation>
    <scope>NUCLEOTIDE SEQUENCE [LARGE SCALE GENOMIC DNA]</scope>
    <source>
        <strain evidence="4 5">5-2</strain>
    </source>
</reference>
<dbReference type="RefSeq" id="WP_103564952.1">
    <property type="nucleotide sequence ID" value="NZ_MTBP01000003.1"/>
</dbReference>
<protein>
    <submittedName>
        <fullName evidence="4">Patatin-like phospholipase</fullName>
    </submittedName>
</protein>
<comment type="caution">
    <text evidence="2">Lacks conserved residue(s) required for the propagation of feature annotation.</text>
</comment>